<name>A0A2B4S2N7_STYPI</name>
<keyword evidence="3" id="KW-1185">Reference proteome</keyword>
<accession>A0A2B4S2N7</accession>
<feature type="signal peptide" evidence="1">
    <location>
        <begin position="1"/>
        <end position="16"/>
    </location>
</feature>
<gene>
    <name evidence="2" type="ORF">AWC38_SpisGene12123</name>
</gene>
<protein>
    <submittedName>
        <fullName evidence="2">Uncharacterized protein</fullName>
    </submittedName>
</protein>
<reference evidence="3" key="1">
    <citation type="journal article" date="2017" name="bioRxiv">
        <title>Comparative analysis of the genomes of Stylophora pistillata and Acropora digitifera provides evidence for extensive differences between species of corals.</title>
        <authorList>
            <person name="Voolstra C.R."/>
            <person name="Li Y."/>
            <person name="Liew Y.J."/>
            <person name="Baumgarten S."/>
            <person name="Zoccola D."/>
            <person name="Flot J.-F."/>
            <person name="Tambutte S."/>
            <person name="Allemand D."/>
            <person name="Aranda M."/>
        </authorList>
    </citation>
    <scope>NUCLEOTIDE SEQUENCE [LARGE SCALE GENOMIC DNA]</scope>
</reference>
<evidence type="ECO:0000313" key="3">
    <source>
        <dbReference type="Proteomes" id="UP000225706"/>
    </source>
</evidence>
<comment type="caution">
    <text evidence="2">The sequence shown here is derived from an EMBL/GenBank/DDBJ whole genome shotgun (WGS) entry which is preliminary data.</text>
</comment>
<organism evidence="2 3">
    <name type="scientific">Stylophora pistillata</name>
    <name type="common">Smooth cauliflower coral</name>
    <dbReference type="NCBI Taxonomy" id="50429"/>
    <lineage>
        <taxon>Eukaryota</taxon>
        <taxon>Metazoa</taxon>
        <taxon>Cnidaria</taxon>
        <taxon>Anthozoa</taxon>
        <taxon>Hexacorallia</taxon>
        <taxon>Scleractinia</taxon>
        <taxon>Astrocoeniina</taxon>
        <taxon>Pocilloporidae</taxon>
        <taxon>Stylophora</taxon>
    </lineage>
</organism>
<dbReference type="EMBL" id="LSMT01000211">
    <property type="protein sequence ID" value="PFX23309.1"/>
    <property type="molecule type" value="Genomic_DNA"/>
</dbReference>
<dbReference type="Proteomes" id="UP000225706">
    <property type="component" value="Unassembled WGS sequence"/>
</dbReference>
<sequence length="256" mass="27950">MKGIVVVCVLLGFSVANPNPSRRSLSCSDFPKQLSGRLFLVETDESGSTETNSKAFSVDMSLGRMQVEMGDEILIKDYREGKTYKISSDGCYIDSLEEKSFTEFLEELPLNFVATGSLGSKGASVDVYSFKDGEEVGVVTLESGNQCIPASYAVKTEYSAISGSFLDLKTTLDPEKLVIPEKCKQAISGRSVPALSRNALTDAFSLFNSLSVAGKRGFPWVLGKKNGRKRESPWILGKKNGRKRGFPWILGKQTGR</sequence>
<evidence type="ECO:0000313" key="2">
    <source>
        <dbReference type="EMBL" id="PFX23309.1"/>
    </source>
</evidence>
<dbReference type="AlphaFoldDB" id="A0A2B4S2N7"/>
<evidence type="ECO:0000256" key="1">
    <source>
        <dbReference type="SAM" id="SignalP"/>
    </source>
</evidence>
<dbReference type="OrthoDB" id="5970152at2759"/>
<keyword evidence="1" id="KW-0732">Signal</keyword>
<proteinExistence type="predicted"/>
<feature type="chain" id="PRO_5012767129" evidence="1">
    <location>
        <begin position="17"/>
        <end position="256"/>
    </location>
</feature>